<dbReference type="PANTHER" id="PTHR48022:SF28">
    <property type="entry name" value="MAJOR FACILITATOR SUPERFAMILY (MFS) PROFILE DOMAIN-CONTAINING PROTEIN-RELATED"/>
    <property type="match status" value="1"/>
</dbReference>
<feature type="domain" description="Major facilitator superfamily (MFS) profile" evidence="10">
    <location>
        <begin position="18"/>
        <end position="457"/>
    </location>
</feature>
<dbReference type="AlphaFoldDB" id="A0A642V914"/>
<dbReference type="PANTHER" id="PTHR48022">
    <property type="entry name" value="PLASTIDIC GLUCOSE TRANSPORTER 4"/>
    <property type="match status" value="1"/>
</dbReference>
<feature type="transmembrane region" description="Helical" evidence="9">
    <location>
        <begin position="434"/>
        <end position="453"/>
    </location>
</feature>
<dbReference type="Proteomes" id="UP000761534">
    <property type="component" value="Unassembled WGS sequence"/>
</dbReference>
<dbReference type="EMBL" id="SWFS01000093">
    <property type="protein sequence ID" value="KAA8916612.1"/>
    <property type="molecule type" value="Genomic_DNA"/>
</dbReference>
<feature type="transmembrane region" description="Helical" evidence="9">
    <location>
        <begin position="180"/>
        <end position="198"/>
    </location>
</feature>
<feature type="transmembrane region" description="Helical" evidence="9">
    <location>
        <begin position="145"/>
        <end position="168"/>
    </location>
</feature>
<dbReference type="InterPro" id="IPR036259">
    <property type="entry name" value="MFS_trans_sf"/>
</dbReference>
<dbReference type="InterPro" id="IPR005829">
    <property type="entry name" value="Sugar_transporter_CS"/>
</dbReference>
<evidence type="ECO:0000259" key="10">
    <source>
        <dbReference type="PROSITE" id="PS50850"/>
    </source>
</evidence>
<keyword evidence="4 9" id="KW-0812">Transmembrane</keyword>
<dbReference type="InterPro" id="IPR050360">
    <property type="entry name" value="MFS_Sugar_Transporters"/>
</dbReference>
<keyword evidence="3 7" id="KW-0813">Transport</keyword>
<dbReference type="OrthoDB" id="6612291at2759"/>
<gene>
    <name evidence="11" type="ORF">TRICI_001238</name>
</gene>
<dbReference type="PROSITE" id="PS00216">
    <property type="entry name" value="SUGAR_TRANSPORT_1"/>
    <property type="match status" value="1"/>
</dbReference>
<organism evidence="11 12">
    <name type="scientific">Trichomonascus ciferrii</name>
    <dbReference type="NCBI Taxonomy" id="44093"/>
    <lineage>
        <taxon>Eukaryota</taxon>
        <taxon>Fungi</taxon>
        <taxon>Dikarya</taxon>
        <taxon>Ascomycota</taxon>
        <taxon>Saccharomycotina</taxon>
        <taxon>Dipodascomycetes</taxon>
        <taxon>Dipodascales</taxon>
        <taxon>Trichomonascaceae</taxon>
        <taxon>Trichomonascus</taxon>
        <taxon>Trichomonascus ciferrii complex</taxon>
    </lineage>
</organism>
<feature type="transmembrane region" description="Helical" evidence="9">
    <location>
        <begin position="403"/>
        <end position="422"/>
    </location>
</feature>
<dbReference type="PROSITE" id="PS50850">
    <property type="entry name" value="MFS"/>
    <property type="match status" value="1"/>
</dbReference>
<evidence type="ECO:0000256" key="7">
    <source>
        <dbReference type="RuleBase" id="RU003346"/>
    </source>
</evidence>
<feature type="compositionally biased region" description="Basic and acidic residues" evidence="8">
    <location>
        <begin position="498"/>
        <end position="517"/>
    </location>
</feature>
<dbReference type="PRINTS" id="PR00171">
    <property type="entry name" value="SUGRTRNSPORT"/>
</dbReference>
<evidence type="ECO:0000256" key="3">
    <source>
        <dbReference type="ARBA" id="ARBA00022448"/>
    </source>
</evidence>
<reference evidence="11" key="1">
    <citation type="journal article" date="2019" name="G3 (Bethesda)">
        <title>Genome Assemblies of Two Rare Opportunistic Yeast Pathogens: Diutina rugosa (syn. Candida rugosa) and Trichomonascus ciferrii (syn. Candida ciferrii).</title>
        <authorList>
            <person name="Mixao V."/>
            <person name="Saus E."/>
            <person name="Hansen A.P."/>
            <person name="Lass-Florl C."/>
            <person name="Gabaldon T."/>
        </authorList>
    </citation>
    <scope>NUCLEOTIDE SEQUENCE</scope>
    <source>
        <strain evidence="11">CBS 4856</strain>
    </source>
</reference>
<sequence>MDLQITMKLPQNYSFRLLTLSCGLGFALFGLDSSLMSGVLANKVFKDQFDDPNPTIVGQITSSFDLGCFITAVITSVVGNNWSRKTIIVLGCFIHVVGGIIQTCSYSVGQLIAGRIIAGFGNGFITVAIPVWQSECSPAHIRGKMMGFLNGINGIGGVVIAWINFAMMDVQSSVSWRFPVSLQVLFSGATMVMTPFLAESPRWLVMKARNEEACEVLSGLTGKEVESDEVQTMFQEIKYHVEHENELAAESHFKDLFRTGDKMRNLERILLGAGTQMMQQLGGINMVLYFQTVLFEDSLGFNSRLAYILSACNQMNSTISELVAAFFLIDRVGRKPTLFWGALGQGICFLVVTIALSQGIESTNASIVAISFIFCYYTVYGLSFWMVPWTYPPEINSLRYRNTDAAAATATNWIWNYVIVLITPVRVDNLGWRYYIIYTVFNFSFLPITYFFYEETAQLTLEQVDQLFEYRDGKRTYKEIIPGYHRRRQLWTRTTAPEQKDVPQSEFIEHADEPKNS</sequence>
<evidence type="ECO:0000256" key="9">
    <source>
        <dbReference type="SAM" id="Phobius"/>
    </source>
</evidence>
<accession>A0A642V914</accession>
<feature type="transmembrane region" description="Helical" evidence="9">
    <location>
        <begin position="86"/>
        <end position="108"/>
    </location>
</feature>
<comment type="subcellular location">
    <subcellularLocation>
        <location evidence="1">Membrane</location>
        <topology evidence="1">Multi-pass membrane protein</topology>
    </subcellularLocation>
</comment>
<proteinExistence type="inferred from homology"/>
<feature type="transmembrane region" description="Helical" evidence="9">
    <location>
        <begin position="366"/>
        <end position="391"/>
    </location>
</feature>
<dbReference type="GO" id="GO:0016020">
    <property type="term" value="C:membrane"/>
    <property type="evidence" value="ECO:0007669"/>
    <property type="project" value="UniProtKB-SubCell"/>
</dbReference>
<evidence type="ECO:0000256" key="8">
    <source>
        <dbReference type="SAM" id="MobiDB-lite"/>
    </source>
</evidence>
<dbReference type="NCBIfam" id="TIGR00879">
    <property type="entry name" value="SP"/>
    <property type="match status" value="1"/>
</dbReference>
<evidence type="ECO:0000256" key="4">
    <source>
        <dbReference type="ARBA" id="ARBA00022692"/>
    </source>
</evidence>
<dbReference type="InterPro" id="IPR020846">
    <property type="entry name" value="MFS_dom"/>
</dbReference>
<evidence type="ECO:0000313" key="12">
    <source>
        <dbReference type="Proteomes" id="UP000761534"/>
    </source>
</evidence>
<feature type="transmembrane region" description="Helical" evidence="9">
    <location>
        <begin position="57"/>
        <end position="79"/>
    </location>
</feature>
<dbReference type="InterPro" id="IPR005828">
    <property type="entry name" value="MFS_sugar_transport-like"/>
</dbReference>
<dbReference type="GO" id="GO:0005351">
    <property type="term" value="F:carbohydrate:proton symporter activity"/>
    <property type="evidence" value="ECO:0007669"/>
    <property type="project" value="TreeGrafter"/>
</dbReference>
<comment type="caution">
    <text evidence="11">The sequence shown here is derived from an EMBL/GenBank/DDBJ whole genome shotgun (WGS) entry which is preliminary data.</text>
</comment>
<protein>
    <recommendedName>
        <fullName evidence="10">Major facilitator superfamily (MFS) profile domain-containing protein</fullName>
    </recommendedName>
</protein>
<evidence type="ECO:0000256" key="1">
    <source>
        <dbReference type="ARBA" id="ARBA00004141"/>
    </source>
</evidence>
<dbReference type="SUPFAM" id="SSF103473">
    <property type="entry name" value="MFS general substrate transporter"/>
    <property type="match status" value="1"/>
</dbReference>
<dbReference type="VEuPathDB" id="FungiDB:TRICI_001238"/>
<keyword evidence="12" id="KW-1185">Reference proteome</keyword>
<feature type="transmembrane region" description="Helical" evidence="9">
    <location>
        <begin position="114"/>
        <end position="133"/>
    </location>
</feature>
<evidence type="ECO:0000256" key="2">
    <source>
        <dbReference type="ARBA" id="ARBA00010992"/>
    </source>
</evidence>
<evidence type="ECO:0000313" key="11">
    <source>
        <dbReference type="EMBL" id="KAA8916612.1"/>
    </source>
</evidence>
<dbReference type="FunFam" id="1.20.1250.20:FF:000134">
    <property type="entry name" value="MFS sugar transporter protein"/>
    <property type="match status" value="1"/>
</dbReference>
<feature type="region of interest" description="Disordered" evidence="8">
    <location>
        <begin position="495"/>
        <end position="517"/>
    </location>
</feature>
<evidence type="ECO:0000256" key="5">
    <source>
        <dbReference type="ARBA" id="ARBA00022989"/>
    </source>
</evidence>
<name>A0A642V914_9ASCO</name>
<dbReference type="InterPro" id="IPR003663">
    <property type="entry name" value="Sugar/inositol_transpt"/>
</dbReference>
<dbReference type="Gene3D" id="1.20.1250.20">
    <property type="entry name" value="MFS general substrate transporter like domains"/>
    <property type="match status" value="1"/>
</dbReference>
<keyword evidence="6 9" id="KW-0472">Membrane</keyword>
<dbReference type="Pfam" id="PF00083">
    <property type="entry name" value="Sugar_tr"/>
    <property type="match status" value="1"/>
</dbReference>
<evidence type="ECO:0000256" key="6">
    <source>
        <dbReference type="ARBA" id="ARBA00023136"/>
    </source>
</evidence>
<comment type="similarity">
    <text evidence="2 7">Belongs to the major facilitator superfamily. Sugar transporter (TC 2.A.1.1) family.</text>
</comment>
<keyword evidence="5 9" id="KW-1133">Transmembrane helix</keyword>
<feature type="transmembrane region" description="Helical" evidence="9">
    <location>
        <begin position="338"/>
        <end position="360"/>
    </location>
</feature>